<dbReference type="Gene3D" id="4.10.70.10">
    <property type="entry name" value="Disintegrin domain"/>
    <property type="match status" value="1"/>
</dbReference>
<keyword evidence="5 11" id="KW-0472">Membrane</keyword>
<dbReference type="PROSITE" id="PS50215">
    <property type="entry name" value="ADAM_MEPRO"/>
    <property type="match status" value="1"/>
</dbReference>
<evidence type="ECO:0000256" key="2">
    <source>
        <dbReference type="ARBA" id="ARBA00022536"/>
    </source>
</evidence>
<dbReference type="InterPro" id="IPR006586">
    <property type="entry name" value="ADAM_Cys-rich"/>
</dbReference>
<evidence type="ECO:0000256" key="1">
    <source>
        <dbReference type="ARBA" id="ARBA00004479"/>
    </source>
</evidence>
<dbReference type="Pfam" id="PF08516">
    <property type="entry name" value="ADAM_CR"/>
    <property type="match status" value="1"/>
</dbReference>
<feature type="signal peptide" evidence="12">
    <location>
        <begin position="1"/>
        <end position="27"/>
    </location>
</feature>
<reference evidence="16" key="3">
    <citation type="submission" date="2025-09" db="UniProtKB">
        <authorList>
            <consortium name="Ensembl"/>
        </authorList>
    </citation>
    <scope>IDENTIFICATION</scope>
</reference>
<dbReference type="PROSITE" id="PS00427">
    <property type="entry name" value="DISINTEGRIN_1"/>
    <property type="match status" value="1"/>
</dbReference>
<evidence type="ECO:0000256" key="5">
    <source>
        <dbReference type="ARBA" id="ARBA00023136"/>
    </source>
</evidence>
<evidence type="ECO:0000256" key="9">
    <source>
        <dbReference type="PROSITE-ProRule" id="PRU00276"/>
    </source>
</evidence>
<dbReference type="PROSITE" id="PS01186">
    <property type="entry name" value="EGF_2"/>
    <property type="match status" value="1"/>
</dbReference>
<dbReference type="Pfam" id="PF01421">
    <property type="entry name" value="Reprolysin"/>
    <property type="match status" value="1"/>
</dbReference>
<feature type="binding site" evidence="9">
    <location>
        <position position="333"/>
    </location>
    <ligand>
        <name>Zn(2+)</name>
        <dbReference type="ChEBI" id="CHEBI:29105"/>
        <note>catalytic</note>
    </ligand>
</feature>
<keyword evidence="2 8" id="KW-0245">EGF-like domain</keyword>
<evidence type="ECO:0000256" key="12">
    <source>
        <dbReference type="SAM" id="SignalP"/>
    </source>
</evidence>
<evidence type="ECO:0000256" key="4">
    <source>
        <dbReference type="ARBA" id="ARBA00022989"/>
    </source>
</evidence>
<feature type="active site" evidence="9">
    <location>
        <position position="334"/>
    </location>
</feature>
<dbReference type="InterPro" id="IPR024079">
    <property type="entry name" value="MetalloPept_cat_dom_sf"/>
</dbReference>
<dbReference type="Pfam" id="PF00200">
    <property type="entry name" value="Disintegrin"/>
    <property type="match status" value="1"/>
</dbReference>
<name>A0A8C9WV20_SCLFO</name>
<evidence type="ECO:0000256" key="7">
    <source>
        <dbReference type="PROSITE-ProRule" id="PRU00068"/>
    </source>
</evidence>
<evidence type="ECO:0000256" key="3">
    <source>
        <dbReference type="ARBA" id="ARBA00022692"/>
    </source>
</evidence>
<dbReference type="PROSITE" id="PS50214">
    <property type="entry name" value="DISINTEGRIN_2"/>
    <property type="match status" value="1"/>
</dbReference>
<dbReference type="InterPro" id="IPR002870">
    <property type="entry name" value="Peptidase_M12B_N"/>
</dbReference>
<dbReference type="GO" id="GO:0004222">
    <property type="term" value="F:metalloendopeptidase activity"/>
    <property type="evidence" value="ECO:0007669"/>
    <property type="project" value="InterPro"/>
</dbReference>
<feature type="transmembrane region" description="Helical" evidence="11">
    <location>
        <begin position="685"/>
        <end position="704"/>
    </location>
</feature>
<dbReference type="KEGG" id="sfm:108922684"/>
<protein>
    <submittedName>
        <fullName evidence="16">ADAM metallopeptidase domain 9a</fullName>
    </submittedName>
</protein>
<evidence type="ECO:0000259" key="14">
    <source>
        <dbReference type="PROSITE" id="PS50214"/>
    </source>
</evidence>
<keyword evidence="4 11" id="KW-1133">Transmembrane helix</keyword>
<dbReference type="OrthoDB" id="5951731at2759"/>
<keyword evidence="9" id="KW-0479">Metal-binding</keyword>
<dbReference type="Proteomes" id="UP000694397">
    <property type="component" value="Chromosome 6"/>
</dbReference>
<reference evidence="16" key="2">
    <citation type="submission" date="2025-08" db="UniProtKB">
        <authorList>
            <consortium name="Ensembl"/>
        </authorList>
    </citation>
    <scope>IDENTIFICATION</scope>
</reference>
<dbReference type="SUPFAM" id="SSF55486">
    <property type="entry name" value="Metalloproteases ('zincins'), catalytic domain"/>
    <property type="match status" value="1"/>
</dbReference>
<feature type="region of interest" description="Disordered" evidence="10">
    <location>
        <begin position="722"/>
        <end position="810"/>
    </location>
</feature>
<comment type="caution">
    <text evidence="8">Lacks conserved residue(s) required for the propagation of feature annotation.</text>
</comment>
<dbReference type="GO" id="GO:0005886">
    <property type="term" value="C:plasma membrane"/>
    <property type="evidence" value="ECO:0007669"/>
    <property type="project" value="TreeGrafter"/>
</dbReference>
<feature type="domain" description="EGF-like" evidence="13">
    <location>
        <begin position="626"/>
        <end position="660"/>
    </location>
</feature>
<evidence type="ECO:0000256" key="11">
    <source>
        <dbReference type="SAM" id="Phobius"/>
    </source>
</evidence>
<dbReference type="InterPro" id="IPR000742">
    <property type="entry name" value="EGF"/>
</dbReference>
<proteinExistence type="predicted"/>
<evidence type="ECO:0000259" key="15">
    <source>
        <dbReference type="PROSITE" id="PS50215"/>
    </source>
</evidence>
<comment type="subcellular location">
    <subcellularLocation>
        <location evidence="1">Membrane</location>
        <topology evidence="1">Single-pass type I membrane protein</topology>
    </subcellularLocation>
</comment>
<dbReference type="InterPro" id="IPR034027">
    <property type="entry name" value="Reprolysin_adamalysin"/>
</dbReference>
<keyword evidence="6 8" id="KW-1015">Disulfide bond</keyword>
<evidence type="ECO:0000256" key="6">
    <source>
        <dbReference type="ARBA" id="ARBA00023157"/>
    </source>
</evidence>
<evidence type="ECO:0000256" key="8">
    <source>
        <dbReference type="PROSITE-ProRule" id="PRU00076"/>
    </source>
</evidence>
<dbReference type="AlphaFoldDB" id="A0A8C9WV20"/>
<evidence type="ECO:0000256" key="10">
    <source>
        <dbReference type="SAM" id="MobiDB-lite"/>
    </source>
</evidence>
<dbReference type="SMART" id="SM00608">
    <property type="entry name" value="ACR"/>
    <property type="match status" value="1"/>
</dbReference>
<dbReference type="PROSITE" id="PS50026">
    <property type="entry name" value="EGF_3"/>
    <property type="match status" value="1"/>
</dbReference>
<keyword evidence="9" id="KW-0862">Zinc</keyword>
<dbReference type="InterPro" id="IPR001762">
    <property type="entry name" value="Disintegrin_dom"/>
</dbReference>
<keyword evidence="3 11" id="KW-0812">Transmembrane</keyword>
<dbReference type="InterPro" id="IPR013111">
    <property type="entry name" value="EGF_extracell"/>
</dbReference>
<dbReference type="CDD" id="cd04269">
    <property type="entry name" value="ZnMc_adamalysin_II_like"/>
    <property type="match status" value="1"/>
</dbReference>
<sequence>MGRAPLSSAAGAACLCVCALLCGIVCGGWDSQQTSQLTAYELTIPRRIERQRRDMESIASSQVSYIIRIQGKDHVIVLEKNEHLLPKDFTVYSYAEDGSLVTEQPHLQEHCHFQGYVEDLPGSSVALSICSGLRGVLQMGNATYGLEPLESSTSFQHLAYRLEDMRTEPLECGTPHVEPGLPVGRTLRTKRAILHQTHFVELLLVVDNERFVHMNRNQTAVRDGMVQLANYIDSMYAPLNIRVVLVGLEIWSQRNLINTDGGAGEVLARFVQWREQVLGSRRRHDSAQLVLRRSFGGTAGMAFVSAVCSRSHGGGINAYTGSSVLVLASIVAHELGHNLGMNHDDGRACYCDATRCIMNSGTTGSRNFSSCSSDDFEKLILSGGGSCLLNVPQPDEAYNTPYCGNKLLDVGEECDCGSDKECESDPCCEAQTCRLRQGAQCADGVCCKNCQFLPAGAVCRPTHDECDLPEYCNGSSPVCQSDVFKQNGHPCRAGHAYCYNGQCQHYDAQCQAIFGSKAKVAPEVCFRAVNFKGDRFGNCGYQGLGYRKCEIRNAMCGKLQCENVQTVTVFGIEPSIIQTPIAGTKCWGVDFMLGSDVPDPGMVNEGTRCGENMVCLNYQCVSADVLKYDCDIESKCNGHGVCNSNKNCHCDSGWAPPTCEVRGYGGSVDSGPTWNENDTTLRDGLLIFFFAVLPSLVLVLYVFFRRNQLRQRFYLKKRSQGYKADCGPQSSSWQEPPRMGGLSHTSKEGVSSSVGQASRTSSALTQAAKPQLPLLPPRPGGSSTSNLPDVIRPTAAPKLVPQRPAPPPPV</sequence>
<organism evidence="16 17">
    <name type="scientific">Scleropages formosus</name>
    <name type="common">Asian bonytongue</name>
    <name type="synonym">Osteoglossum formosum</name>
    <dbReference type="NCBI Taxonomy" id="113540"/>
    <lineage>
        <taxon>Eukaryota</taxon>
        <taxon>Metazoa</taxon>
        <taxon>Chordata</taxon>
        <taxon>Craniata</taxon>
        <taxon>Vertebrata</taxon>
        <taxon>Euteleostomi</taxon>
        <taxon>Actinopterygii</taxon>
        <taxon>Neopterygii</taxon>
        <taxon>Teleostei</taxon>
        <taxon>Osteoglossocephala</taxon>
        <taxon>Osteoglossomorpha</taxon>
        <taxon>Osteoglossiformes</taxon>
        <taxon>Osteoglossidae</taxon>
        <taxon>Scleropages</taxon>
    </lineage>
</organism>
<dbReference type="GO" id="GO:0006508">
    <property type="term" value="P:proteolysis"/>
    <property type="evidence" value="ECO:0007669"/>
    <property type="project" value="InterPro"/>
</dbReference>
<feature type="disulfide bond" evidence="8">
    <location>
        <begin position="650"/>
        <end position="659"/>
    </location>
</feature>
<dbReference type="PRINTS" id="PR00289">
    <property type="entry name" value="DISINTEGRIN"/>
</dbReference>
<feature type="binding site" evidence="9">
    <location>
        <position position="343"/>
    </location>
    <ligand>
        <name>Zn(2+)</name>
        <dbReference type="ChEBI" id="CHEBI:29105"/>
        <note>catalytic</note>
    </ligand>
</feature>
<feature type="chain" id="PRO_5034245599" evidence="12">
    <location>
        <begin position="28"/>
        <end position="810"/>
    </location>
</feature>
<dbReference type="PANTHER" id="PTHR11905">
    <property type="entry name" value="ADAM A DISINTEGRIN AND METALLOPROTEASE DOMAIN"/>
    <property type="match status" value="1"/>
</dbReference>
<dbReference type="Pfam" id="PF07974">
    <property type="entry name" value="EGF_2"/>
    <property type="match status" value="1"/>
</dbReference>
<reference evidence="16 17" key="1">
    <citation type="submission" date="2019-04" db="EMBL/GenBank/DDBJ databases">
        <authorList>
            <consortium name="Wellcome Sanger Institute Data Sharing"/>
        </authorList>
    </citation>
    <scope>NUCLEOTIDE SEQUENCE [LARGE SCALE GENOMIC DNA]</scope>
</reference>
<dbReference type="FunFam" id="4.10.70.10:FF:000001">
    <property type="entry name" value="Disintegrin and metalloproteinase domain-containing protein 22"/>
    <property type="match status" value="1"/>
</dbReference>
<dbReference type="GO" id="GO:0046872">
    <property type="term" value="F:metal ion binding"/>
    <property type="evidence" value="ECO:0007669"/>
    <property type="project" value="UniProtKB-KW"/>
</dbReference>
<feature type="disulfide bond" evidence="9">
    <location>
        <begin position="351"/>
        <end position="356"/>
    </location>
</feature>
<feature type="compositionally biased region" description="Polar residues" evidence="10">
    <location>
        <begin position="748"/>
        <end position="765"/>
    </location>
</feature>
<gene>
    <name evidence="16" type="primary">ADAM9</name>
    <name evidence="16" type="synonym">LOC108922684</name>
</gene>
<evidence type="ECO:0000259" key="13">
    <source>
        <dbReference type="PROSITE" id="PS50026"/>
    </source>
</evidence>
<accession>A0A8C9WV20</accession>
<dbReference type="Gene3D" id="3.40.390.10">
    <property type="entry name" value="Collagenase (Catalytic Domain)"/>
    <property type="match status" value="1"/>
</dbReference>
<evidence type="ECO:0000313" key="17">
    <source>
        <dbReference type="Proteomes" id="UP000694397"/>
    </source>
</evidence>
<keyword evidence="17" id="KW-1185">Reference proteome</keyword>
<evidence type="ECO:0000313" key="16">
    <source>
        <dbReference type="Ensembl" id="ENSSFOP00015078566.1"/>
    </source>
</evidence>
<dbReference type="Ensembl" id="ENSSFOT00015061556.1">
    <property type="protein sequence ID" value="ENSSFOP00015078566.1"/>
    <property type="gene ID" value="ENSSFOG00015015739.2"/>
</dbReference>
<dbReference type="Pfam" id="PF01562">
    <property type="entry name" value="Pep_M12B_propep"/>
    <property type="match status" value="1"/>
</dbReference>
<dbReference type="InterPro" id="IPR001590">
    <property type="entry name" value="Peptidase_M12B"/>
</dbReference>
<feature type="binding site" evidence="9">
    <location>
        <position position="337"/>
    </location>
    <ligand>
        <name>Zn(2+)</name>
        <dbReference type="ChEBI" id="CHEBI:29105"/>
        <note>catalytic</note>
    </ligand>
</feature>
<dbReference type="FunFam" id="3.40.390.10:FF:000002">
    <property type="entry name" value="Disintegrin and metalloproteinase domain-containing protein 22"/>
    <property type="match status" value="1"/>
</dbReference>
<dbReference type="PANTHER" id="PTHR11905:SF136">
    <property type="entry name" value="DISINTEGRIN AND METALLOPROTEINASE DOMAIN-CONTAINING PROTEIN 9"/>
    <property type="match status" value="1"/>
</dbReference>
<dbReference type="SMART" id="SM00050">
    <property type="entry name" value="DISIN"/>
    <property type="match status" value="1"/>
</dbReference>
<feature type="domain" description="Peptidase M12B" evidence="15">
    <location>
        <begin position="198"/>
        <end position="392"/>
    </location>
</feature>
<dbReference type="SUPFAM" id="SSF57552">
    <property type="entry name" value="Blood coagulation inhibitor (disintegrin)"/>
    <property type="match status" value="1"/>
</dbReference>
<feature type="domain" description="Disintegrin" evidence="14">
    <location>
        <begin position="400"/>
        <end position="487"/>
    </location>
</feature>
<dbReference type="GeneTree" id="ENSGT00940000156239"/>
<dbReference type="InterPro" id="IPR036436">
    <property type="entry name" value="Disintegrin_dom_sf"/>
</dbReference>
<dbReference type="InterPro" id="IPR018358">
    <property type="entry name" value="Disintegrin_CS"/>
</dbReference>
<keyword evidence="12" id="KW-0732">Signal</keyword>
<feature type="disulfide bond" evidence="7">
    <location>
        <begin position="459"/>
        <end position="479"/>
    </location>
</feature>